<keyword evidence="1" id="KW-1133">Transmembrane helix</keyword>
<evidence type="ECO:0000313" key="3">
    <source>
        <dbReference type="EMBL" id="APG25096.1"/>
    </source>
</evidence>
<feature type="transmembrane region" description="Helical" evidence="1">
    <location>
        <begin position="185"/>
        <end position="207"/>
    </location>
</feature>
<organism evidence="3 4">
    <name type="scientific">Syntrophotalea acetylenica</name>
    <name type="common">Pelobacter acetylenicus</name>
    <dbReference type="NCBI Taxonomy" id="29542"/>
    <lineage>
        <taxon>Bacteria</taxon>
        <taxon>Pseudomonadati</taxon>
        <taxon>Thermodesulfobacteriota</taxon>
        <taxon>Desulfuromonadia</taxon>
        <taxon>Desulfuromonadales</taxon>
        <taxon>Syntrophotaleaceae</taxon>
        <taxon>Syntrophotalea</taxon>
    </lineage>
</organism>
<evidence type="ECO:0000256" key="1">
    <source>
        <dbReference type="SAM" id="Phobius"/>
    </source>
</evidence>
<dbReference type="AlphaFoldDB" id="A0A1L3GGM6"/>
<feature type="domain" description="DUF7973" evidence="2">
    <location>
        <begin position="228"/>
        <end position="317"/>
    </location>
</feature>
<feature type="transmembrane region" description="Helical" evidence="1">
    <location>
        <begin position="99"/>
        <end position="118"/>
    </location>
</feature>
<feature type="domain" description="DUF7973" evidence="2">
    <location>
        <begin position="2"/>
        <end position="149"/>
    </location>
</feature>
<evidence type="ECO:0000259" key="2">
    <source>
        <dbReference type="Pfam" id="PF25928"/>
    </source>
</evidence>
<dbReference type="EMBL" id="CP015518">
    <property type="protein sequence ID" value="APG25096.1"/>
    <property type="molecule type" value="Genomic_DNA"/>
</dbReference>
<keyword evidence="1" id="KW-0472">Membrane</keyword>
<keyword evidence="4" id="KW-1185">Reference proteome</keyword>
<evidence type="ECO:0000313" key="4">
    <source>
        <dbReference type="Proteomes" id="UP000182264"/>
    </source>
</evidence>
<dbReference type="RefSeq" id="WP_072286945.1">
    <property type="nucleotide sequence ID" value="NZ_CP015518.1"/>
</dbReference>
<dbReference type="InterPro" id="IPR058279">
    <property type="entry name" value="DUF7973"/>
</dbReference>
<feature type="transmembrane region" description="Helical" evidence="1">
    <location>
        <begin position="20"/>
        <end position="43"/>
    </location>
</feature>
<proteinExistence type="predicted"/>
<keyword evidence="1" id="KW-0812">Transmembrane</keyword>
<feature type="transmembrane region" description="Helical" evidence="1">
    <location>
        <begin position="262"/>
        <end position="283"/>
    </location>
</feature>
<feature type="transmembrane region" description="Helical" evidence="1">
    <location>
        <begin position="50"/>
        <end position="79"/>
    </location>
</feature>
<name>A0A1L3GGM6_SYNAC</name>
<sequence>MEAWSVNAILLAFGGGMFGASLGALWSFCLCGLLTMLGCLVVLGGGSDFLLLQVGLGPIFGPHTGGFVAGVVAATYAAALRKNHPSGAAKDILSPLVDTSWDVLVVGGLSAVFGLLIVPLLGRVPLIREFDLLALSICINIWLARLLFQKEMPWGNMDSIRQHGWLGTDGYAISWVGWMSPPSRLLAIGAGMGLLSGGVAMGFREYLAPLAAQGMVSESAAFVAPLIFCWGFSAVMLTMLNFGQATIQKAPVTHCMAIMGAWGYLQSGSLVVAMVFGIGGAFIEELTARMFYNHGSNHLDPPAAGIALSTFVMNILFKPEFLNLGGFFNF</sequence>
<dbReference type="Pfam" id="PF25928">
    <property type="entry name" value="DUF7973"/>
    <property type="match status" value="2"/>
</dbReference>
<reference evidence="3 4" key="1">
    <citation type="journal article" date="2017" name="Genome Announc.">
        <title>Complete Genome Sequences of Two Acetylene-Fermenting Pelobacter acetylenicus Strains.</title>
        <authorList>
            <person name="Sutton J.M."/>
            <person name="Baesman S.M."/>
            <person name="Fierst J.L."/>
            <person name="Poret-Peterson A.T."/>
            <person name="Oremland R.S."/>
            <person name="Dunlap D.S."/>
            <person name="Akob D.M."/>
        </authorList>
    </citation>
    <scope>NUCLEOTIDE SEQUENCE [LARGE SCALE GENOMIC DNA]</scope>
    <source>
        <strain evidence="3 4">DSM 3247</strain>
    </source>
</reference>
<feature type="transmembrane region" description="Helical" evidence="1">
    <location>
        <begin position="130"/>
        <end position="148"/>
    </location>
</feature>
<protein>
    <recommendedName>
        <fullName evidence="2">DUF7973 domain-containing protein</fullName>
    </recommendedName>
</protein>
<gene>
    <name evidence="3" type="ORF">A7E75_08750</name>
</gene>
<feature type="transmembrane region" description="Helical" evidence="1">
    <location>
        <begin position="219"/>
        <end position="242"/>
    </location>
</feature>
<accession>A0A1L3GGM6</accession>
<dbReference type="Proteomes" id="UP000182264">
    <property type="component" value="Chromosome"/>
</dbReference>